<evidence type="ECO:0000313" key="2">
    <source>
        <dbReference type="EMBL" id="KIK14903.1"/>
    </source>
</evidence>
<evidence type="ECO:0000313" key="3">
    <source>
        <dbReference type="Proteomes" id="UP000054018"/>
    </source>
</evidence>
<accession>A0A0C9Z4H9</accession>
<dbReference type="AlphaFoldDB" id="A0A0C9Z4H9"/>
<protein>
    <submittedName>
        <fullName evidence="2">Uncharacterized protein</fullName>
    </submittedName>
</protein>
<feature type="compositionally biased region" description="Polar residues" evidence="1">
    <location>
        <begin position="103"/>
        <end position="136"/>
    </location>
</feature>
<organism evidence="2 3">
    <name type="scientific">Pisolithus microcarpus 441</name>
    <dbReference type="NCBI Taxonomy" id="765257"/>
    <lineage>
        <taxon>Eukaryota</taxon>
        <taxon>Fungi</taxon>
        <taxon>Dikarya</taxon>
        <taxon>Basidiomycota</taxon>
        <taxon>Agaricomycotina</taxon>
        <taxon>Agaricomycetes</taxon>
        <taxon>Agaricomycetidae</taxon>
        <taxon>Boletales</taxon>
        <taxon>Sclerodermatineae</taxon>
        <taxon>Pisolithaceae</taxon>
        <taxon>Pisolithus</taxon>
    </lineage>
</organism>
<reference evidence="3" key="2">
    <citation type="submission" date="2015-01" db="EMBL/GenBank/DDBJ databases">
        <title>Evolutionary Origins and Diversification of the Mycorrhizal Mutualists.</title>
        <authorList>
            <consortium name="DOE Joint Genome Institute"/>
            <consortium name="Mycorrhizal Genomics Consortium"/>
            <person name="Kohler A."/>
            <person name="Kuo A."/>
            <person name="Nagy L.G."/>
            <person name="Floudas D."/>
            <person name="Copeland A."/>
            <person name="Barry K.W."/>
            <person name="Cichocki N."/>
            <person name="Veneault-Fourrey C."/>
            <person name="LaButti K."/>
            <person name="Lindquist E.A."/>
            <person name="Lipzen A."/>
            <person name="Lundell T."/>
            <person name="Morin E."/>
            <person name="Murat C."/>
            <person name="Riley R."/>
            <person name="Ohm R."/>
            <person name="Sun H."/>
            <person name="Tunlid A."/>
            <person name="Henrissat B."/>
            <person name="Grigoriev I.V."/>
            <person name="Hibbett D.S."/>
            <person name="Martin F."/>
        </authorList>
    </citation>
    <scope>NUCLEOTIDE SEQUENCE [LARGE SCALE GENOMIC DNA]</scope>
    <source>
        <strain evidence="3">441</strain>
    </source>
</reference>
<dbReference type="HOGENOM" id="CLU_1235459_0_0_1"/>
<feature type="region of interest" description="Disordered" evidence="1">
    <location>
        <begin position="78"/>
        <end position="136"/>
    </location>
</feature>
<dbReference type="EMBL" id="KN833917">
    <property type="protein sequence ID" value="KIK14903.1"/>
    <property type="molecule type" value="Genomic_DNA"/>
</dbReference>
<keyword evidence="3" id="KW-1185">Reference proteome</keyword>
<evidence type="ECO:0000256" key="1">
    <source>
        <dbReference type="SAM" id="MobiDB-lite"/>
    </source>
</evidence>
<sequence length="224" mass="24139">MTLSPALPRHCTYCPALSVTTAWARLQSAMQWILCRTVRIPPEPLRPCSVRHCLSCSTRGEMPSEKISEVIALRIRNPLSTRKRNKSTNTPDDRSLAAGVRANSPSIPPSNLSEESSTPDQRVPTTVSSSKTSNMASWARHASDTIQTFGPVARAAAGTIPIAGSPLKNAIDGLLAILQIIDVDLLHFGMLFLTLNFLFIGTHPEQGGLRSPLQPAACSQLSCS</sequence>
<proteinExistence type="predicted"/>
<gene>
    <name evidence="2" type="ORF">PISMIDRAFT_342954</name>
</gene>
<dbReference type="Proteomes" id="UP000054018">
    <property type="component" value="Unassembled WGS sequence"/>
</dbReference>
<dbReference type="OrthoDB" id="10398018at2759"/>
<reference evidence="2 3" key="1">
    <citation type="submission" date="2014-04" db="EMBL/GenBank/DDBJ databases">
        <authorList>
            <consortium name="DOE Joint Genome Institute"/>
            <person name="Kuo A."/>
            <person name="Kohler A."/>
            <person name="Costa M.D."/>
            <person name="Nagy L.G."/>
            <person name="Floudas D."/>
            <person name="Copeland A."/>
            <person name="Barry K.W."/>
            <person name="Cichocki N."/>
            <person name="Veneault-Fourrey C."/>
            <person name="LaButti K."/>
            <person name="Lindquist E.A."/>
            <person name="Lipzen A."/>
            <person name="Lundell T."/>
            <person name="Morin E."/>
            <person name="Murat C."/>
            <person name="Sun H."/>
            <person name="Tunlid A."/>
            <person name="Henrissat B."/>
            <person name="Grigoriev I.V."/>
            <person name="Hibbett D.S."/>
            <person name="Martin F."/>
            <person name="Nordberg H.P."/>
            <person name="Cantor M.N."/>
            <person name="Hua S.X."/>
        </authorList>
    </citation>
    <scope>NUCLEOTIDE SEQUENCE [LARGE SCALE GENOMIC DNA]</scope>
    <source>
        <strain evidence="2 3">441</strain>
    </source>
</reference>
<name>A0A0C9Z4H9_9AGAM</name>